<dbReference type="PROSITE" id="PS50879">
    <property type="entry name" value="RNASE_H_1"/>
    <property type="match status" value="1"/>
</dbReference>
<dbReference type="Gene3D" id="3.30.420.10">
    <property type="entry name" value="Ribonuclease H-like superfamily/Ribonuclease H"/>
    <property type="match status" value="1"/>
</dbReference>
<comment type="caution">
    <text evidence="3">The sequence shown here is derived from an EMBL/GenBank/DDBJ whole genome shotgun (WGS) entry which is preliminary data.</text>
</comment>
<accession>A0A4Z1KDE1</accession>
<proteinExistence type="inferred from homology"/>
<dbReference type="InterPro" id="IPR012337">
    <property type="entry name" value="RNaseH-like_sf"/>
</dbReference>
<dbReference type="STRING" id="87229.A0A4Z1KDE1"/>
<keyword evidence="4" id="KW-1185">Reference proteome</keyword>
<dbReference type="PANTHER" id="PTHR10642:SF31">
    <property type="entry name" value="RIBONUCLEASE H1"/>
    <property type="match status" value="1"/>
</dbReference>
<comment type="similarity">
    <text evidence="1">Belongs to the RNase H family.</text>
</comment>
<dbReference type="GO" id="GO:0043137">
    <property type="term" value="P:DNA replication, removal of RNA primer"/>
    <property type="evidence" value="ECO:0007669"/>
    <property type="project" value="TreeGrafter"/>
</dbReference>
<protein>
    <recommendedName>
        <fullName evidence="2">RNase H type-1 domain-containing protein</fullName>
    </recommendedName>
</protein>
<evidence type="ECO:0000313" key="3">
    <source>
        <dbReference type="EMBL" id="TGO81542.1"/>
    </source>
</evidence>
<dbReference type="InterPro" id="IPR027417">
    <property type="entry name" value="P-loop_NTPase"/>
</dbReference>
<dbReference type="AlphaFoldDB" id="A0A4Z1KDE1"/>
<dbReference type="InterPro" id="IPR050092">
    <property type="entry name" value="RNase_H"/>
</dbReference>
<evidence type="ECO:0000313" key="4">
    <source>
        <dbReference type="Proteomes" id="UP000297280"/>
    </source>
</evidence>
<dbReference type="SUPFAM" id="SSF52540">
    <property type="entry name" value="P-loop containing nucleoside triphosphate hydrolases"/>
    <property type="match status" value="1"/>
</dbReference>
<dbReference type="InterPro" id="IPR036397">
    <property type="entry name" value="RNaseH_sf"/>
</dbReference>
<dbReference type="Proteomes" id="UP000297280">
    <property type="component" value="Unassembled WGS sequence"/>
</dbReference>
<feature type="domain" description="RNase H type-1" evidence="2">
    <location>
        <begin position="1"/>
        <end position="151"/>
    </location>
</feature>
<reference evidence="3 4" key="1">
    <citation type="submission" date="2017-12" db="EMBL/GenBank/DDBJ databases">
        <title>Comparative genomics of Botrytis spp.</title>
        <authorList>
            <person name="Valero-Jimenez C.A."/>
            <person name="Tapia P."/>
            <person name="Veloso J."/>
            <person name="Silva-Moreno E."/>
            <person name="Staats M."/>
            <person name="Valdes J.H."/>
            <person name="Van Kan J.A.L."/>
        </authorList>
    </citation>
    <scope>NUCLEOTIDE SEQUENCE [LARGE SCALE GENOMIC DNA]</scope>
    <source>
        <strain evidence="3 4">MUCL3349</strain>
    </source>
</reference>
<dbReference type="GO" id="GO:0003676">
    <property type="term" value="F:nucleic acid binding"/>
    <property type="evidence" value="ECO:0007669"/>
    <property type="project" value="InterPro"/>
</dbReference>
<dbReference type="CDD" id="cd09280">
    <property type="entry name" value="RNase_HI_eukaryote_like"/>
    <property type="match status" value="1"/>
</dbReference>
<dbReference type="GO" id="GO:0004523">
    <property type="term" value="F:RNA-DNA hybrid ribonuclease activity"/>
    <property type="evidence" value="ECO:0007669"/>
    <property type="project" value="InterPro"/>
</dbReference>
<gene>
    <name evidence="3" type="ORF">BPOR_1110g00030</name>
</gene>
<name>A0A4Z1KDE1_9HELO</name>
<organism evidence="3 4">
    <name type="scientific">Botrytis porri</name>
    <dbReference type="NCBI Taxonomy" id="87229"/>
    <lineage>
        <taxon>Eukaryota</taxon>
        <taxon>Fungi</taxon>
        <taxon>Dikarya</taxon>
        <taxon>Ascomycota</taxon>
        <taxon>Pezizomycotina</taxon>
        <taxon>Leotiomycetes</taxon>
        <taxon>Helotiales</taxon>
        <taxon>Sclerotiniaceae</taxon>
        <taxon>Botrytis</taxon>
    </lineage>
</organism>
<dbReference type="EMBL" id="PQXO01001104">
    <property type="protein sequence ID" value="TGO81542.1"/>
    <property type="molecule type" value="Genomic_DNA"/>
</dbReference>
<evidence type="ECO:0000256" key="1">
    <source>
        <dbReference type="ARBA" id="ARBA00005300"/>
    </source>
</evidence>
<dbReference type="InterPro" id="IPR002156">
    <property type="entry name" value="RNaseH_domain"/>
</dbReference>
<evidence type="ECO:0000259" key="2">
    <source>
        <dbReference type="PROSITE" id="PS50879"/>
    </source>
</evidence>
<dbReference type="SUPFAM" id="SSF53098">
    <property type="entry name" value="Ribonuclease H-like"/>
    <property type="match status" value="1"/>
</dbReference>
<sequence length="553" mass="61244">MQSNVHVYTDGSCLGNGKQETKCGAGLWYPSRGGDGVSVKLRDTCTTNNAAELDAILFVLCTNVGTASLTIHTDSMYSINSICVWSKSWVKNDWLGGNGAPVANADTIKCILRIMKDRASCGGTTEYVHVKGHSGDEGNSHADKCAKAGAELDTVDRRVELLWQFVWRYDNAWDNVSIDSKHYDAMRRLFVNKGYLMTWNGNFYIFAAGERCWVLLVSDTGAKTVCMSIGIENASTNYVKAMSPYANWLTKHCGERSCGVMPQSVCIGTRRLAVSIDGDTLNFRDCEDLLPGSRSSDVRAAQASIYPVTFVKLPLQWLWPGAGNIETFLYPLFDTDQDMDTLRWHVGNSIVDPGGTPRALILFGPGGTGKTTVLNTVMECMQGCCGILPPGTFTSYSSALSPEVKSELVQAVMLSYDGKQRSIRPWSKLRDIKRCGAAQSCGYKSQIYGLYLNQSGPIRETGRQIRFHMLEYIYKTLSYLQWLAVRDHVEECDEPTIADYQDVLSIVHAYTNLSTDQIMHKAMLISRSGVVEVLGFKYLKGLRPRRQSVVSPP</sequence>
<dbReference type="Pfam" id="PF00075">
    <property type="entry name" value="RNase_H"/>
    <property type="match status" value="1"/>
</dbReference>
<dbReference type="PANTHER" id="PTHR10642">
    <property type="entry name" value="RIBONUCLEASE H1"/>
    <property type="match status" value="1"/>
</dbReference>